<dbReference type="Proteomes" id="UP000255110">
    <property type="component" value="Unassembled WGS sequence"/>
</dbReference>
<feature type="signal peptide" evidence="1">
    <location>
        <begin position="1"/>
        <end position="21"/>
    </location>
</feature>
<dbReference type="EMBL" id="UGOY01000001">
    <property type="protein sequence ID" value="STY23985.1"/>
    <property type="molecule type" value="Genomic_DNA"/>
</dbReference>
<reference evidence="3 5" key="2">
    <citation type="submission" date="2018-06" db="EMBL/GenBank/DDBJ databases">
        <authorList>
            <consortium name="Pathogen Informatics"/>
            <person name="Doyle S."/>
        </authorList>
    </citation>
    <scope>NUCLEOTIDE SEQUENCE [LARGE SCALE GENOMIC DNA]</scope>
    <source>
        <strain evidence="3 5">NCTC11991</strain>
    </source>
</reference>
<sequence length="128" mass="13090">MRSSLVALMLFFWGLSFNAAAAPSGGGGGGGLKDSCEMSGGTFTGSEGGDWACCWSNWGCYGCIGGNCKIKCNTDKCRKANGVGSKVTSGLAPVNGLAPAGMKAPIVPKAPTKIKQIPIPKNNQNYQP</sequence>
<feature type="chain" id="PRO_5016870462" evidence="1">
    <location>
        <begin position="22"/>
        <end position="128"/>
    </location>
</feature>
<evidence type="ECO:0000256" key="1">
    <source>
        <dbReference type="SAM" id="SignalP"/>
    </source>
</evidence>
<evidence type="ECO:0000313" key="5">
    <source>
        <dbReference type="Proteomes" id="UP000255110"/>
    </source>
</evidence>
<dbReference type="Proteomes" id="UP000054820">
    <property type="component" value="Unassembled WGS sequence"/>
</dbReference>
<organism evidence="3 5">
    <name type="scientific">Legionella steigerwaltii</name>
    <dbReference type="NCBI Taxonomy" id="460"/>
    <lineage>
        <taxon>Bacteria</taxon>
        <taxon>Pseudomonadati</taxon>
        <taxon>Pseudomonadota</taxon>
        <taxon>Gammaproteobacteria</taxon>
        <taxon>Legionellales</taxon>
        <taxon>Legionellaceae</taxon>
        <taxon>Legionella</taxon>
    </lineage>
</organism>
<proteinExistence type="predicted"/>
<dbReference type="GO" id="GO:0016740">
    <property type="term" value="F:transferase activity"/>
    <property type="evidence" value="ECO:0007669"/>
    <property type="project" value="UniProtKB-KW"/>
</dbReference>
<dbReference type="EMBL" id="LNYZ01000042">
    <property type="protein sequence ID" value="KTD70252.1"/>
    <property type="molecule type" value="Genomic_DNA"/>
</dbReference>
<evidence type="ECO:0000313" key="4">
    <source>
        <dbReference type="Proteomes" id="UP000054820"/>
    </source>
</evidence>
<protein>
    <submittedName>
        <fullName evidence="3">Acetyltransferase</fullName>
    </submittedName>
</protein>
<keyword evidence="1" id="KW-0732">Signal</keyword>
<keyword evidence="3" id="KW-0808">Transferase</keyword>
<gene>
    <name evidence="3" type="primary">eis</name>
    <name evidence="2" type="ORF">Lstg_3254</name>
    <name evidence="3" type="ORF">NCTC11991_02599</name>
</gene>
<dbReference type="RefSeq" id="WP_058478692.1">
    <property type="nucleotide sequence ID" value="NZ_CAAAIO010000009.1"/>
</dbReference>
<keyword evidence="4" id="KW-1185">Reference proteome</keyword>
<evidence type="ECO:0000313" key="2">
    <source>
        <dbReference type="EMBL" id="KTD70252.1"/>
    </source>
</evidence>
<dbReference type="OrthoDB" id="5643531at2"/>
<accession>A0A378LAB0</accession>
<evidence type="ECO:0000313" key="3">
    <source>
        <dbReference type="EMBL" id="STY23985.1"/>
    </source>
</evidence>
<reference evidence="2 4" key="1">
    <citation type="submission" date="2015-11" db="EMBL/GenBank/DDBJ databases">
        <title>Genomic analysis of 38 Legionella species identifies large and diverse effector repertoires.</title>
        <authorList>
            <person name="Burstein D."/>
            <person name="Amaro F."/>
            <person name="Zusman T."/>
            <person name="Lifshitz Z."/>
            <person name="Cohen O."/>
            <person name="Gilbert J.A."/>
            <person name="Pupko T."/>
            <person name="Shuman H.A."/>
            <person name="Segal G."/>
        </authorList>
    </citation>
    <scope>NUCLEOTIDE SEQUENCE [LARGE SCALE GENOMIC DNA]</scope>
    <source>
        <strain evidence="2 4">SC-18-C9</strain>
    </source>
</reference>
<dbReference type="AlphaFoldDB" id="A0A378LAB0"/>
<name>A0A378LAB0_9GAMM</name>